<comment type="caution">
    <text evidence="3">The sequence shown here is derived from an EMBL/GenBank/DDBJ whole genome shotgun (WGS) entry which is preliminary data.</text>
</comment>
<dbReference type="Proteomes" id="UP000309550">
    <property type="component" value="Unassembled WGS sequence"/>
</dbReference>
<organism evidence="3 4">
    <name type="scientific">Sulfitobacter sabulilitoris</name>
    <dbReference type="NCBI Taxonomy" id="2562655"/>
    <lineage>
        <taxon>Bacteria</taxon>
        <taxon>Pseudomonadati</taxon>
        <taxon>Pseudomonadota</taxon>
        <taxon>Alphaproteobacteria</taxon>
        <taxon>Rhodobacterales</taxon>
        <taxon>Roseobacteraceae</taxon>
        <taxon>Sulfitobacter</taxon>
    </lineage>
</organism>
<keyword evidence="1" id="KW-0812">Transmembrane</keyword>
<protein>
    <submittedName>
        <fullName evidence="3">Tripartite tricarboxylate transporter TctB family protein</fullName>
    </submittedName>
</protein>
<keyword evidence="1" id="KW-1133">Transmembrane helix</keyword>
<name>A0A5S3PD22_9RHOB</name>
<feature type="transmembrane region" description="Helical" evidence="1">
    <location>
        <begin position="36"/>
        <end position="55"/>
    </location>
</feature>
<proteinExistence type="predicted"/>
<feature type="domain" description="DUF1468" evidence="2">
    <location>
        <begin position="5"/>
        <end position="136"/>
    </location>
</feature>
<dbReference type="AlphaFoldDB" id="A0A5S3PD22"/>
<accession>A0A5S3PD22</accession>
<evidence type="ECO:0000313" key="4">
    <source>
        <dbReference type="Proteomes" id="UP000309550"/>
    </source>
</evidence>
<feature type="transmembrane region" description="Helical" evidence="1">
    <location>
        <begin position="111"/>
        <end position="137"/>
    </location>
</feature>
<keyword evidence="1" id="KW-0472">Membrane</keyword>
<gene>
    <name evidence="3" type="ORF">FDT80_13525</name>
</gene>
<dbReference type="Pfam" id="PF07331">
    <property type="entry name" value="TctB"/>
    <property type="match status" value="1"/>
</dbReference>
<dbReference type="RefSeq" id="WP_138662836.1">
    <property type="nucleotide sequence ID" value="NZ_VANS01000003.1"/>
</dbReference>
<evidence type="ECO:0000259" key="2">
    <source>
        <dbReference type="Pfam" id="PF07331"/>
    </source>
</evidence>
<dbReference type="EMBL" id="VANS01000003">
    <property type="protein sequence ID" value="TMM51764.1"/>
    <property type="molecule type" value="Genomic_DNA"/>
</dbReference>
<evidence type="ECO:0000256" key="1">
    <source>
        <dbReference type="SAM" id="Phobius"/>
    </source>
</evidence>
<keyword evidence="4" id="KW-1185">Reference proteome</keyword>
<feature type="transmembrane region" description="Helical" evidence="1">
    <location>
        <begin position="76"/>
        <end position="99"/>
    </location>
</feature>
<sequence>MSDRIFGLVGLCVAAIFAWRATLIQESFLSDAVGPKAFPLIIAVVLALSSLYFVVRPDPDPRWPPVGRLAEIGMAVAVLCVYAVALPELGFVIATALAATYLTWRLGTAPLWSVVVGVLTSGGIYTVFHLILGLSLARGPLGF</sequence>
<evidence type="ECO:0000313" key="3">
    <source>
        <dbReference type="EMBL" id="TMM51764.1"/>
    </source>
</evidence>
<dbReference type="OrthoDB" id="5519430at2"/>
<reference evidence="3 4" key="1">
    <citation type="submission" date="2019-05" db="EMBL/GenBank/DDBJ databases">
        <title>Sulfitobacter sabulilitoris sp. nov., isolated from a marine sand.</title>
        <authorList>
            <person name="Yoon J.-H."/>
        </authorList>
    </citation>
    <scope>NUCLEOTIDE SEQUENCE [LARGE SCALE GENOMIC DNA]</scope>
    <source>
        <strain evidence="3 4">HSMS-29</strain>
    </source>
</reference>
<dbReference type="InterPro" id="IPR009936">
    <property type="entry name" value="DUF1468"/>
</dbReference>